<feature type="transmembrane region" description="Helical" evidence="1">
    <location>
        <begin position="31"/>
        <end position="52"/>
    </location>
</feature>
<evidence type="ECO:0008006" key="4">
    <source>
        <dbReference type="Google" id="ProtNLM"/>
    </source>
</evidence>
<dbReference type="AlphaFoldDB" id="A0A2H3DLA4"/>
<evidence type="ECO:0000313" key="2">
    <source>
        <dbReference type="EMBL" id="PBK94634.1"/>
    </source>
</evidence>
<gene>
    <name evidence="2" type="ORF">ARMGADRAFT_60214</name>
</gene>
<organism evidence="2 3">
    <name type="scientific">Armillaria gallica</name>
    <name type="common">Bulbous honey fungus</name>
    <name type="synonym">Armillaria bulbosa</name>
    <dbReference type="NCBI Taxonomy" id="47427"/>
    <lineage>
        <taxon>Eukaryota</taxon>
        <taxon>Fungi</taxon>
        <taxon>Dikarya</taxon>
        <taxon>Basidiomycota</taxon>
        <taxon>Agaricomycotina</taxon>
        <taxon>Agaricomycetes</taxon>
        <taxon>Agaricomycetidae</taxon>
        <taxon>Agaricales</taxon>
        <taxon>Marasmiineae</taxon>
        <taxon>Physalacriaceae</taxon>
        <taxon>Armillaria</taxon>
    </lineage>
</organism>
<dbReference type="Proteomes" id="UP000217790">
    <property type="component" value="Unassembled WGS sequence"/>
</dbReference>
<keyword evidence="1" id="KW-0472">Membrane</keyword>
<dbReference type="OrthoDB" id="3265004at2759"/>
<name>A0A2H3DLA4_ARMGA</name>
<sequence>MATCTDIPLDLTDDFKALLFQRLDAQLNSGILYALLYGLYTGIFAVTLRSIFIKKLECRPIRRAVVVAIILLHALMTIHFVANWSWICVAFIKNRQSFWTVYVTLEGRSPEAAYWVLCITSSIGTILADLYMIWCCWMVWGKCWLVVLLPVFSLVSAIVSRIVEEYYGYINAPKPVTISTMLYLSCILATTLSCTLLIIYRIAVVAGVRHGAVGRLGVYRCFIEVLVESSALYSIPLILVLAFIICNDLRLYYFDIIAVIAKVHP</sequence>
<evidence type="ECO:0000256" key="1">
    <source>
        <dbReference type="SAM" id="Phobius"/>
    </source>
</evidence>
<dbReference type="EMBL" id="KZ293653">
    <property type="protein sequence ID" value="PBK94634.1"/>
    <property type="molecule type" value="Genomic_DNA"/>
</dbReference>
<feature type="transmembrane region" description="Helical" evidence="1">
    <location>
        <begin position="182"/>
        <end position="204"/>
    </location>
</feature>
<protein>
    <recommendedName>
        <fullName evidence="4">G-protein coupled receptors family 1 profile domain-containing protein</fullName>
    </recommendedName>
</protein>
<keyword evidence="1" id="KW-1133">Transmembrane helix</keyword>
<evidence type="ECO:0000313" key="3">
    <source>
        <dbReference type="Proteomes" id="UP000217790"/>
    </source>
</evidence>
<feature type="transmembrane region" description="Helical" evidence="1">
    <location>
        <begin position="225"/>
        <end position="245"/>
    </location>
</feature>
<dbReference type="InParanoid" id="A0A2H3DLA4"/>
<accession>A0A2H3DLA4</accession>
<reference evidence="3" key="1">
    <citation type="journal article" date="2017" name="Nat. Ecol. Evol.">
        <title>Genome expansion and lineage-specific genetic innovations in the forest pathogenic fungi Armillaria.</title>
        <authorList>
            <person name="Sipos G."/>
            <person name="Prasanna A.N."/>
            <person name="Walter M.C."/>
            <person name="O'Connor E."/>
            <person name="Balint B."/>
            <person name="Krizsan K."/>
            <person name="Kiss B."/>
            <person name="Hess J."/>
            <person name="Varga T."/>
            <person name="Slot J."/>
            <person name="Riley R."/>
            <person name="Boka B."/>
            <person name="Rigling D."/>
            <person name="Barry K."/>
            <person name="Lee J."/>
            <person name="Mihaltcheva S."/>
            <person name="LaButti K."/>
            <person name="Lipzen A."/>
            <person name="Waldron R."/>
            <person name="Moloney N.M."/>
            <person name="Sperisen C."/>
            <person name="Kredics L."/>
            <person name="Vagvoelgyi C."/>
            <person name="Patrignani A."/>
            <person name="Fitzpatrick D."/>
            <person name="Nagy I."/>
            <person name="Doyle S."/>
            <person name="Anderson J.B."/>
            <person name="Grigoriev I.V."/>
            <person name="Gueldener U."/>
            <person name="Muensterkoetter M."/>
            <person name="Nagy L.G."/>
        </authorList>
    </citation>
    <scope>NUCLEOTIDE SEQUENCE [LARGE SCALE GENOMIC DNA]</scope>
    <source>
        <strain evidence="3">Ar21-2</strain>
    </source>
</reference>
<keyword evidence="3" id="KW-1185">Reference proteome</keyword>
<keyword evidence="1" id="KW-0812">Transmembrane</keyword>
<feature type="transmembrane region" description="Helical" evidence="1">
    <location>
        <begin position="64"/>
        <end position="92"/>
    </location>
</feature>
<feature type="transmembrane region" description="Helical" evidence="1">
    <location>
        <begin position="112"/>
        <end position="131"/>
    </location>
</feature>
<proteinExistence type="predicted"/>
<feature type="transmembrane region" description="Helical" evidence="1">
    <location>
        <begin position="143"/>
        <end position="162"/>
    </location>
</feature>